<dbReference type="EMBL" id="UOGA01000288">
    <property type="protein sequence ID" value="VAX25042.1"/>
    <property type="molecule type" value="Genomic_DNA"/>
</dbReference>
<feature type="region of interest" description="Disordered" evidence="1">
    <location>
        <begin position="224"/>
        <end position="246"/>
    </location>
</feature>
<accession>A0A3B1CA47</accession>
<evidence type="ECO:0000313" key="2">
    <source>
        <dbReference type="EMBL" id="VAX25042.1"/>
    </source>
</evidence>
<dbReference type="PROSITE" id="PS51257">
    <property type="entry name" value="PROKAR_LIPOPROTEIN"/>
    <property type="match status" value="1"/>
</dbReference>
<sequence>MKYLGKTESDRLIKFSITLFMLLFAAACGGGGGGGGSSSGGSSASQTAYNSDDVESKAISSQGSDIEASTAILMSLARGNTITQVVKAIMAGTMDANGNITSSTARAFSIGTGAARLSDLCTSPEDERECNQEIDQRIEAWENQRGGQQLTGMILRASALGYSADQITAVLTANLMGIYLTGLSSNGDIYICTDYNDAKKRCDDEQINYLTPYSSFAAIFDDVEPSSGDSGSSGGSSSGSDSSSGDSSTIWIAGTWNSSGFARFSDGSRGSSNGTFTFNSDGTYVNRYSWSNTDGDSGNVTLSNSWTLDGDALTTIRGNGSCSGSAAENASKIVLSCGNEWTMTLTR</sequence>
<organism evidence="2">
    <name type="scientific">hydrothermal vent metagenome</name>
    <dbReference type="NCBI Taxonomy" id="652676"/>
    <lineage>
        <taxon>unclassified sequences</taxon>
        <taxon>metagenomes</taxon>
        <taxon>ecological metagenomes</taxon>
    </lineage>
</organism>
<name>A0A3B1CA47_9ZZZZ</name>
<protein>
    <recommendedName>
        <fullName evidence="3">Lipoprotein</fullName>
    </recommendedName>
</protein>
<evidence type="ECO:0000256" key="1">
    <source>
        <dbReference type="SAM" id="MobiDB-lite"/>
    </source>
</evidence>
<proteinExistence type="predicted"/>
<gene>
    <name evidence="2" type="ORF">MNBD_NITROSPINAE04-2776</name>
</gene>
<evidence type="ECO:0008006" key="3">
    <source>
        <dbReference type="Google" id="ProtNLM"/>
    </source>
</evidence>
<dbReference type="AlphaFoldDB" id="A0A3B1CA47"/>
<reference evidence="2" key="1">
    <citation type="submission" date="2018-06" db="EMBL/GenBank/DDBJ databases">
        <authorList>
            <person name="Zhirakovskaya E."/>
        </authorList>
    </citation>
    <scope>NUCLEOTIDE SEQUENCE</scope>
</reference>